<name>A0A3B0YNW4_9ZZZZ</name>
<evidence type="ECO:0008006" key="2">
    <source>
        <dbReference type="Google" id="ProtNLM"/>
    </source>
</evidence>
<dbReference type="AlphaFoldDB" id="A0A3B0YNW4"/>
<reference evidence="1" key="1">
    <citation type="submission" date="2018-06" db="EMBL/GenBank/DDBJ databases">
        <authorList>
            <person name="Zhirakovskaya E."/>
        </authorList>
    </citation>
    <scope>NUCLEOTIDE SEQUENCE</scope>
</reference>
<dbReference type="InterPro" id="IPR021488">
    <property type="entry name" value="DUF3142"/>
</dbReference>
<dbReference type="EMBL" id="UOFL01000116">
    <property type="protein sequence ID" value="VAW76932.1"/>
    <property type="molecule type" value="Genomic_DNA"/>
</dbReference>
<evidence type="ECO:0000313" key="1">
    <source>
        <dbReference type="EMBL" id="VAW76932.1"/>
    </source>
</evidence>
<protein>
    <recommendedName>
        <fullName evidence="2">DUF3142 domain-containing protein</fullName>
    </recommendedName>
</protein>
<dbReference type="Pfam" id="PF11340">
    <property type="entry name" value="DUF3142"/>
    <property type="match status" value="1"/>
</dbReference>
<gene>
    <name evidence="1" type="ORF">MNBD_GAMMA12-1087</name>
</gene>
<accession>A0A3B0YNW4</accession>
<organism evidence="1">
    <name type="scientific">hydrothermal vent metagenome</name>
    <dbReference type="NCBI Taxonomy" id="652676"/>
    <lineage>
        <taxon>unclassified sequences</taxon>
        <taxon>metagenomes</taxon>
        <taxon>ecological metagenomes</taxon>
    </lineage>
</organism>
<sequence>MKQKFISILATATVLLLVMGILLTSVFAEKVAQSDSSPAYWLWAGHTIKSTHKNSILYLHQGHVRNSQDNTRVFYKKGFAPHKINAKAMYIVIRMHKLLYDRNYIHALVKLIKHWESKGNIVKGLQLDFDSATAKLLKYSHYLKFVRAILPKQYRLSITGLGDWLVNGQHKHLIAINNSADEIVFQLYQHKTAYKNLESYLSILKSNQLPFKLGLVQQGQYNQIQLKKLTRLPNYQGSIIFTIR</sequence>
<proteinExistence type="predicted"/>